<dbReference type="PANTHER" id="PTHR43236:SF1">
    <property type="entry name" value="BLL7220 PROTEIN"/>
    <property type="match status" value="1"/>
</dbReference>
<dbReference type="AlphaFoldDB" id="A0ABD4SSK0"/>
<dbReference type="PROSITE" id="PS50943">
    <property type="entry name" value="HTH_CROC1"/>
    <property type="match status" value="1"/>
</dbReference>
<comment type="caution">
    <text evidence="3">The sequence shown here is derived from an EMBL/GenBank/DDBJ whole genome shotgun (WGS) entry which is preliminary data.</text>
</comment>
<dbReference type="PANTHER" id="PTHR43236">
    <property type="entry name" value="ANTITOXIN HIGA1"/>
    <property type="match status" value="1"/>
</dbReference>
<dbReference type="Proteomes" id="UP001200247">
    <property type="component" value="Unassembled WGS sequence"/>
</dbReference>
<dbReference type="InterPro" id="IPR052345">
    <property type="entry name" value="Rad_response_metalloprotease"/>
</dbReference>
<proteinExistence type="inferred from homology"/>
<gene>
    <name evidence="3" type="ORF">LH440_12650</name>
</gene>
<dbReference type="Pfam" id="PF01381">
    <property type="entry name" value="HTH_3"/>
    <property type="match status" value="1"/>
</dbReference>
<dbReference type="SUPFAM" id="SSF47413">
    <property type="entry name" value="lambda repressor-like DNA-binding domains"/>
    <property type="match status" value="1"/>
</dbReference>
<organism evidence="3 4">
    <name type="scientific">Laribacter hongkongensis</name>
    <dbReference type="NCBI Taxonomy" id="168471"/>
    <lineage>
        <taxon>Bacteria</taxon>
        <taxon>Pseudomonadati</taxon>
        <taxon>Pseudomonadota</taxon>
        <taxon>Betaproteobacteria</taxon>
        <taxon>Neisseriales</taxon>
        <taxon>Aquaspirillaceae</taxon>
        <taxon>Laribacter</taxon>
    </lineage>
</organism>
<dbReference type="Pfam" id="PF06114">
    <property type="entry name" value="Peptidase_M78"/>
    <property type="match status" value="1"/>
</dbReference>
<dbReference type="Gene3D" id="1.10.260.40">
    <property type="entry name" value="lambda repressor-like DNA-binding domains"/>
    <property type="match status" value="1"/>
</dbReference>
<dbReference type="SMART" id="SM00530">
    <property type="entry name" value="HTH_XRE"/>
    <property type="match status" value="1"/>
</dbReference>
<protein>
    <submittedName>
        <fullName evidence="3">XRE family transcriptional regulator</fullName>
    </submittedName>
</protein>
<name>A0ABD4SSK0_9NEIS</name>
<dbReference type="RefSeq" id="WP_239894313.1">
    <property type="nucleotide sequence ID" value="NZ_JAJAXM010000025.1"/>
</dbReference>
<comment type="similarity">
    <text evidence="1">Belongs to the short-chain fatty acyl-CoA assimilation regulator (ScfR) family.</text>
</comment>
<dbReference type="InterPro" id="IPR001387">
    <property type="entry name" value="Cro/C1-type_HTH"/>
</dbReference>
<dbReference type="Gene3D" id="1.10.10.2910">
    <property type="match status" value="1"/>
</dbReference>
<dbReference type="InterPro" id="IPR010982">
    <property type="entry name" value="Lambda_DNA-bd_dom_sf"/>
</dbReference>
<dbReference type="EMBL" id="JAJAXM010000025">
    <property type="protein sequence ID" value="MCG9026736.1"/>
    <property type="molecule type" value="Genomic_DNA"/>
</dbReference>
<reference evidence="3 4" key="1">
    <citation type="submission" date="2021-10" db="EMBL/GenBank/DDBJ databases">
        <title>Whole-genome sequencing analysis of Laribacter hongkongensis: virulence gene profiles, carbohydrate-active enzyme prediction, and antimicrobial resistance characterization.</title>
        <authorList>
            <person name="Yuan P."/>
            <person name="Zhan Y."/>
            <person name="Chen D."/>
        </authorList>
    </citation>
    <scope>NUCLEOTIDE SEQUENCE [LARGE SCALE GENOMIC DNA]</scope>
    <source>
        <strain evidence="3 4">W67</strain>
    </source>
</reference>
<dbReference type="InterPro" id="IPR010359">
    <property type="entry name" value="IrrE_HExxH"/>
</dbReference>
<accession>A0ABD4SSK0</accession>
<sequence length="366" mass="41922">MVNPSRILFARERRGLTQIKLAQELEVDPKTVRNYENGKYIPDGEKLKKLAEILEFPVEFFFKDDPYQITDDAVSFRRLSRASNTLKKRAVNAGKMAFEFNDWLEANFKLPQSELPDLSDLDPEMAASSLRKMWGLGEMPISNCIHLLESKGVRVFSLEIEAKEIDAFSVWKNNTPFVFLNTFKSAEHSRFDACHELAHLVRDTHSMKLQNGEKSVHSEQEANDFSSAFLLPHESMITIKSMAKSIPFLMKEKKKWGVSLAALAYRLNKVGAYSEWEYRNICIFIAQNGFRTKEPDPMKKEGSLLFKKVFAALDKESINKTDIANALKFNRDDLEKLTFKLALGVVSNRTPSTEVVKERKLNLKVV</sequence>
<feature type="domain" description="HTH cro/C1-type" evidence="2">
    <location>
        <begin position="7"/>
        <end position="61"/>
    </location>
</feature>
<evidence type="ECO:0000256" key="1">
    <source>
        <dbReference type="ARBA" id="ARBA00007227"/>
    </source>
</evidence>
<evidence type="ECO:0000259" key="2">
    <source>
        <dbReference type="PROSITE" id="PS50943"/>
    </source>
</evidence>
<evidence type="ECO:0000313" key="4">
    <source>
        <dbReference type="Proteomes" id="UP001200247"/>
    </source>
</evidence>
<dbReference type="CDD" id="cd00093">
    <property type="entry name" value="HTH_XRE"/>
    <property type="match status" value="1"/>
</dbReference>
<evidence type="ECO:0000313" key="3">
    <source>
        <dbReference type="EMBL" id="MCG9026736.1"/>
    </source>
</evidence>